<comment type="caution">
    <text evidence="1">The sequence shown here is derived from an EMBL/GenBank/DDBJ whole genome shotgun (WGS) entry which is preliminary data.</text>
</comment>
<protein>
    <submittedName>
        <fullName evidence="1">Uncharacterized protein</fullName>
    </submittedName>
</protein>
<evidence type="ECO:0000313" key="2">
    <source>
        <dbReference type="Proteomes" id="UP001358586"/>
    </source>
</evidence>
<accession>A0ABR0PA14</accession>
<proteinExistence type="predicted"/>
<gene>
    <name evidence="1" type="ORF">PVK06_022976</name>
</gene>
<sequence length="132" mass="14627">MHAHLVKTPLVTVVVDSDSRDVHGGWSTIGLRGRGFQPQTQCQICSQFDHLAQHCFYHFNRDYGGPNASTTVRFSFAADGQGDDLSGRIGFFDGSRSGGNSWRGWPHSQKGRTSLWYPDSEATHHVCQMCLG</sequence>
<dbReference type="EMBL" id="JARKNE010000007">
    <property type="protein sequence ID" value="KAK5818045.1"/>
    <property type="molecule type" value="Genomic_DNA"/>
</dbReference>
<organism evidence="1 2">
    <name type="scientific">Gossypium arboreum</name>
    <name type="common">Tree cotton</name>
    <name type="synonym">Gossypium nanking</name>
    <dbReference type="NCBI Taxonomy" id="29729"/>
    <lineage>
        <taxon>Eukaryota</taxon>
        <taxon>Viridiplantae</taxon>
        <taxon>Streptophyta</taxon>
        <taxon>Embryophyta</taxon>
        <taxon>Tracheophyta</taxon>
        <taxon>Spermatophyta</taxon>
        <taxon>Magnoliopsida</taxon>
        <taxon>eudicotyledons</taxon>
        <taxon>Gunneridae</taxon>
        <taxon>Pentapetalae</taxon>
        <taxon>rosids</taxon>
        <taxon>malvids</taxon>
        <taxon>Malvales</taxon>
        <taxon>Malvaceae</taxon>
        <taxon>Malvoideae</taxon>
        <taxon>Gossypium</taxon>
    </lineage>
</organism>
<name>A0ABR0PA14_GOSAR</name>
<reference evidence="1 2" key="1">
    <citation type="submission" date="2023-03" db="EMBL/GenBank/DDBJ databases">
        <title>WGS of Gossypium arboreum.</title>
        <authorList>
            <person name="Yu D."/>
        </authorList>
    </citation>
    <scope>NUCLEOTIDE SEQUENCE [LARGE SCALE GENOMIC DNA]</scope>
    <source>
        <tissue evidence="1">Leaf</tissue>
    </source>
</reference>
<keyword evidence="2" id="KW-1185">Reference proteome</keyword>
<dbReference type="Proteomes" id="UP001358586">
    <property type="component" value="Chromosome 7"/>
</dbReference>
<evidence type="ECO:0000313" key="1">
    <source>
        <dbReference type="EMBL" id="KAK5818045.1"/>
    </source>
</evidence>